<evidence type="ECO:0000256" key="1">
    <source>
        <dbReference type="SAM" id="MobiDB-lite"/>
    </source>
</evidence>
<dbReference type="EMBL" id="CP024770">
    <property type="protein sequence ID" value="QGY32277.1"/>
    <property type="molecule type" value="Genomic_DNA"/>
</dbReference>
<organism evidence="2 3">
    <name type="scientific">Pantoea cypripedii</name>
    <name type="common">Pectobacterium cypripedii</name>
    <name type="synonym">Erwinia cypripedii</name>
    <dbReference type="NCBI Taxonomy" id="55209"/>
    <lineage>
        <taxon>Bacteria</taxon>
        <taxon>Pseudomonadati</taxon>
        <taxon>Pseudomonadota</taxon>
        <taxon>Gammaproteobacteria</taxon>
        <taxon>Enterobacterales</taxon>
        <taxon>Erwiniaceae</taxon>
        <taxon>Pantoea</taxon>
    </lineage>
</organism>
<proteinExistence type="predicted"/>
<keyword evidence="2" id="KW-0614">Plasmid</keyword>
<dbReference type="AlphaFoldDB" id="A0A6B9GDI2"/>
<sequence>MFSLTAASSSFVTTPSAANPASSRPGQLTAHIASISQSTQSFGQKRGDAALNALKTQFKTHGQEIFATGSQVRQVEKLLGKLSIKHVRQLSAIVVYRFLESQVQVGLPTVESALTVLRASVSREHQALIKATWEKLHCQNEKIGKYTLAMRLQQELRHLGLRPAQFRRALLDADDIPDITILCQAATALNIDVKEAEVEWITHNLRTLRRKYHCQMDLLVALQCLPDYQEMTAMKLFVLIELAEERMSLPLVKLSQSAFKAKPSEEQQQWFNRNWVSSATGTKWEQLINLLCREPAPAMAVADLWRLLFNAQVSMSMSLVRNALKFSVHLKEVVRTHWHMVCPADNMTQLKRLGMLLFSLKNSNIRPAQALSALKIAGLPAADAELSGLCLSAYKSILLTEDLNWIRRVWPPIAALDIPQEQQLRLLRQQGCPKGMTAARLLRLLWEIGEDISFPALSAAYGGSDVSTYQPAVNSPG</sequence>
<dbReference type="RefSeq" id="WP_208718171.1">
    <property type="nucleotide sequence ID" value="NZ_CP024770.1"/>
</dbReference>
<feature type="region of interest" description="Disordered" evidence="1">
    <location>
        <begin position="1"/>
        <end position="25"/>
    </location>
</feature>
<name>A0A6B9GDI2_PANCY</name>
<reference evidence="2 3" key="1">
    <citation type="submission" date="2017-11" db="EMBL/GenBank/DDBJ databases">
        <title>Genome sequence of Pantoea cypripedii NE1.</title>
        <authorList>
            <person name="Nascimento F.X."/>
        </authorList>
    </citation>
    <scope>NUCLEOTIDE SEQUENCE [LARGE SCALE GENOMIC DNA]</scope>
    <source>
        <strain evidence="2 3">NE1</strain>
        <plasmid evidence="3">pne1b</plasmid>
    </source>
</reference>
<dbReference type="Proteomes" id="UP000502005">
    <property type="component" value="Plasmid pNE1B"/>
</dbReference>
<protein>
    <submittedName>
        <fullName evidence="2">Uncharacterized protein</fullName>
    </submittedName>
</protein>
<geneLocation type="plasmid" evidence="3">
    <name>pne1b</name>
</geneLocation>
<evidence type="ECO:0000313" key="2">
    <source>
        <dbReference type="EMBL" id="QGY32277.1"/>
    </source>
</evidence>
<evidence type="ECO:0000313" key="3">
    <source>
        <dbReference type="Proteomes" id="UP000502005"/>
    </source>
</evidence>
<gene>
    <name evidence="2" type="ORF">CUN67_25125</name>
</gene>
<accession>A0A6B9GDI2</accession>